<name>A0A5D2H5D5_GOSDA</name>
<organism evidence="2 3">
    <name type="scientific">Gossypium darwinii</name>
    <name type="common">Darwin's cotton</name>
    <name type="synonym">Gossypium barbadense var. darwinii</name>
    <dbReference type="NCBI Taxonomy" id="34276"/>
    <lineage>
        <taxon>Eukaryota</taxon>
        <taxon>Viridiplantae</taxon>
        <taxon>Streptophyta</taxon>
        <taxon>Embryophyta</taxon>
        <taxon>Tracheophyta</taxon>
        <taxon>Spermatophyta</taxon>
        <taxon>Magnoliopsida</taxon>
        <taxon>eudicotyledons</taxon>
        <taxon>Gunneridae</taxon>
        <taxon>Pentapetalae</taxon>
        <taxon>rosids</taxon>
        <taxon>malvids</taxon>
        <taxon>Malvales</taxon>
        <taxon>Malvaceae</taxon>
        <taxon>Malvoideae</taxon>
        <taxon>Gossypium</taxon>
    </lineage>
</organism>
<reference evidence="2 3" key="1">
    <citation type="submission" date="2019-06" db="EMBL/GenBank/DDBJ databases">
        <title>WGS assembly of Gossypium darwinii.</title>
        <authorList>
            <person name="Chen Z.J."/>
            <person name="Sreedasyam A."/>
            <person name="Ando A."/>
            <person name="Song Q."/>
            <person name="De L."/>
            <person name="Hulse-Kemp A."/>
            <person name="Ding M."/>
            <person name="Ye W."/>
            <person name="Kirkbride R."/>
            <person name="Jenkins J."/>
            <person name="Plott C."/>
            <person name="Lovell J."/>
            <person name="Lin Y.-M."/>
            <person name="Vaughn R."/>
            <person name="Liu B."/>
            <person name="Li W."/>
            <person name="Simpson S."/>
            <person name="Scheffler B."/>
            <person name="Saski C."/>
            <person name="Grover C."/>
            <person name="Hu G."/>
            <person name="Conover J."/>
            <person name="Carlson J."/>
            <person name="Shu S."/>
            <person name="Boston L."/>
            <person name="Williams M."/>
            <person name="Peterson D."/>
            <person name="Mcgee K."/>
            <person name="Jones D."/>
            <person name="Wendel J."/>
            <person name="Stelly D."/>
            <person name="Grimwood J."/>
            <person name="Schmutz J."/>
        </authorList>
    </citation>
    <scope>NUCLEOTIDE SEQUENCE [LARGE SCALE GENOMIC DNA]</scope>
    <source>
        <strain evidence="2">1808015.09</strain>
    </source>
</reference>
<evidence type="ECO:0000256" key="1">
    <source>
        <dbReference type="SAM" id="MobiDB-lite"/>
    </source>
</evidence>
<feature type="region of interest" description="Disordered" evidence="1">
    <location>
        <begin position="25"/>
        <end position="66"/>
    </location>
</feature>
<gene>
    <name evidence="2" type="ORF">ES288_A03G165600v1</name>
</gene>
<proteinExistence type="predicted"/>
<feature type="compositionally biased region" description="Polar residues" evidence="1">
    <location>
        <begin position="36"/>
        <end position="54"/>
    </location>
</feature>
<protein>
    <submittedName>
        <fullName evidence="2">Uncharacterized protein</fullName>
    </submittedName>
</protein>
<dbReference type="AlphaFoldDB" id="A0A5D2H5D5"/>
<evidence type="ECO:0000313" key="3">
    <source>
        <dbReference type="Proteomes" id="UP000323506"/>
    </source>
</evidence>
<keyword evidence="3" id="KW-1185">Reference proteome</keyword>
<evidence type="ECO:0000313" key="2">
    <source>
        <dbReference type="EMBL" id="TYH25401.1"/>
    </source>
</evidence>
<dbReference type="EMBL" id="CM017690">
    <property type="protein sequence ID" value="TYH25401.1"/>
    <property type="molecule type" value="Genomic_DNA"/>
</dbReference>
<sequence>MYHEHMKGTASGIVTLRWELSLANHNVSPDGERSNFGESSEASGNQPACQNTGPIEQPAPQHPAFPLLQEQCEWEVHSVQ</sequence>
<accession>A0A5D2H5D5</accession>
<dbReference type="Proteomes" id="UP000323506">
    <property type="component" value="Chromosome A03"/>
</dbReference>